<keyword evidence="8" id="KW-0131">Cell cycle</keyword>
<proteinExistence type="inferred from homology"/>
<evidence type="ECO:0000256" key="3">
    <source>
        <dbReference type="ARBA" id="ARBA00022618"/>
    </source>
</evidence>
<dbReference type="GO" id="GO:0007059">
    <property type="term" value="P:chromosome segregation"/>
    <property type="evidence" value="ECO:0007669"/>
    <property type="project" value="UniProtKB-KW"/>
</dbReference>
<dbReference type="InterPro" id="IPR050090">
    <property type="entry name" value="Tyrosine_recombinase_XerCD"/>
</dbReference>
<dbReference type="HAMAP" id="MF_01808">
    <property type="entry name" value="Recomb_XerC_XerD"/>
    <property type="match status" value="1"/>
</dbReference>
<comment type="subcellular location">
    <subcellularLocation>
        <location evidence="1">Cytoplasm</location>
    </subcellularLocation>
</comment>
<dbReference type="PANTHER" id="PTHR30349:SF81">
    <property type="entry name" value="TYROSINE RECOMBINASE XERC"/>
    <property type="match status" value="1"/>
</dbReference>
<keyword evidence="7" id="KW-0233">DNA recombination</keyword>
<keyword evidence="3" id="KW-0132">Cell division</keyword>
<evidence type="ECO:0000256" key="4">
    <source>
        <dbReference type="ARBA" id="ARBA00022829"/>
    </source>
</evidence>
<keyword evidence="2" id="KW-0963">Cytoplasm</keyword>
<evidence type="ECO:0000259" key="10">
    <source>
        <dbReference type="PROSITE" id="PS51900"/>
    </source>
</evidence>
<dbReference type="PROSITE" id="PS51898">
    <property type="entry name" value="TYR_RECOMBINASE"/>
    <property type="match status" value="1"/>
</dbReference>
<keyword evidence="4" id="KW-0159">Chromosome partition</keyword>
<gene>
    <name evidence="11" type="ORF">MNBD_ACTINO01-1942</name>
</gene>
<dbReference type="InterPro" id="IPR011010">
    <property type="entry name" value="DNA_brk_join_enz"/>
</dbReference>
<evidence type="ECO:0000256" key="7">
    <source>
        <dbReference type="ARBA" id="ARBA00023172"/>
    </source>
</evidence>
<dbReference type="GO" id="GO:0005737">
    <property type="term" value="C:cytoplasm"/>
    <property type="evidence" value="ECO:0007669"/>
    <property type="project" value="UniProtKB-SubCell"/>
</dbReference>
<dbReference type="PANTHER" id="PTHR30349">
    <property type="entry name" value="PHAGE INTEGRASE-RELATED"/>
    <property type="match status" value="1"/>
</dbReference>
<dbReference type="InterPro" id="IPR010998">
    <property type="entry name" value="Integrase_recombinase_N"/>
</dbReference>
<dbReference type="InterPro" id="IPR013762">
    <property type="entry name" value="Integrase-like_cat_sf"/>
</dbReference>
<evidence type="ECO:0000256" key="1">
    <source>
        <dbReference type="ARBA" id="ARBA00004496"/>
    </source>
</evidence>
<organism evidence="11">
    <name type="scientific">hydrothermal vent metagenome</name>
    <dbReference type="NCBI Taxonomy" id="652676"/>
    <lineage>
        <taxon>unclassified sequences</taxon>
        <taxon>metagenomes</taxon>
        <taxon>ecological metagenomes</taxon>
    </lineage>
</organism>
<dbReference type="GO" id="GO:0006310">
    <property type="term" value="P:DNA recombination"/>
    <property type="evidence" value="ECO:0007669"/>
    <property type="project" value="UniProtKB-KW"/>
</dbReference>
<accession>A0A3B0RPV1</accession>
<keyword evidence="5" id="KW-0229">DNA integration</keyword>
<dbReference type="SUPFAM" id="SSF56349">
    <property type="entry name" value="DNA breaking-rejoining enzymes"/>
    <property type="match status" value="1"/>
</dbReference>
<dbReference type="GO" id="GO:0051301">
    <property type="term" value="P:cell division"/>
    <property type="evidence" value="ECO:0007669"/>
    <property type="project" value="UniProtKB-KW"/>
</dbReference>
<evidence type="ECO:0000256" key="5">
    <source>
        <dbReference type="ARBA" id="ARBA00022908"/>
    </source>
</evidence>
<dbReference type="GO" id="GO:0015074">
    <property type="term" value="P:DNA integration"/>
    <property type="evidence" value="ECO:0007669"/>
    <property type="project" value="UniProtKB-KW"/>
</dbReference>
<dbReference type="Pfam" id="PF00589">
    <property type="entry name" value="Phage_integrase"/>
    <property type="match status" value="1"/>
</dbReference>
<dbReference type="InterPro" id="IPR004107">
    <property type="entry name" value="Integrase_SAM-like_N"/>
</dbReference>
<evidence type="ECO:0000313" key="11">
    <source>
        <dbReference type="EMBL" id="VAV95340.1"/>
    </source>
</evidence>
<keyword evidence="6" id="KW-0238">DNA-binding</keyword>
<feature type="domain" description="Tyr recombinase" evidence="9">
    <location>
        <begin position="104"/>
        <end position="288"/>
    </location>
</feature>
<feature type="domain" description="Core-binding (CB)" evidence="10">
    <location>
        <begin position="1"/>
        <end position="83"/>
    </location>
</feature>
<dbReference type="InterPro" id="IPR002104">
    <property type="entry name" value="Integrase_catalytic"/>
</dbReference>
<sequence length="295" mass="32226">MELPEHGHEFIASLQSERGLSPNTASAYARDLAQYHVTLTESGAEPSQDAVRAHLDMLRSRGLAATSIARKFASIRAYHRFLVVEDLAADDPTATIDSPQIPKSLPKALTIAEATRLVEAPDIGTPVGVRDRAILETLYATGCRVSELIGLDLHDLDTETSTALVTGKGNKQRIVPIGSYAAAAIEAWLPVRMSMRRSGADPGALFLSIRGNRMSRQAVWRLVRSYGVRAHIDEKRLSPHVLRHSAATHMVEGGADLRTIQEILGHASLSTTQVYTRVSPEHLREIVITSHPRGR</sequence>
<dbReference type="InterPro" id="IPR023009">
    <property type="entry name" value="Tyrosine_recombinase_XerC/XerD"/>
</dbReference>
<evidence type="ECO:0000256" key="2">
    <source>
        <dbReference type="ARBA" id="ARBA00022490"/>
    </source>
</evidence>
<dbReference type="Pfam" id="PF02899">
    <property type="entry name" value="Phage_int_SAM_1"/>
    <property type="match status" value="1"/>
</dbReference>
<reference evidence="11" key="1">
    <citation type="submission" date="2018-06" db="EMBL/GenBank/DDBJ databases">
        <authorList>
            <person name="Zhirakovskaya E."/>
        </authorList>
    </citation>
    <scope>NUCLEOTIDE SEQUENCE</scope>
</reference>
<name>A0A3B0RPV1_9ZZZZ</name>
<evidence type="ECO:0000259" key="9">
    <source>
        <dbReference type="PROSITE" id="PS51898"/>
    </source>
</evidence>
<dbReference type="Gene3D" id="1.10.150.130">
    <property type="match status" value="1"/>
</dbReference>
<dbReference type="AlphaFoldDB" id="A0A3B0RPV1"/>
<dbReference type="CDD" id="cd00798">
    <property type="entry name" value="INT_XerDC_C"/>
    <property type="match status" value="1"/>
</dbReference>
<dbReference type="EMBL" id="UOEI01000146">
    <property type="protein sequence ID" value="VAV95340.1"/>
    <property type="molecule type" value="Genomic_DNA"/>
</dbReference>
<dbReference type="GO" id="GO:0003677">
    <property type="term" value="F:DNA binding"/>
    <property type="evidence" value="ECO:0007669"/>
    <property type="project" value="UniProtKB-KW"/>
</dbReference>
<dbReference type="PROSITE" id="PS51900">
    <property type="entry name" value="CB"/>
    <property type="match status" value="1"/>
</dbReference>
<evidence type="ECO:0000256" key="6">
    <source>
        <dbReference type="ARBA" id="ARBA00023125"/>
    </source>
</evidence>
<dbReference type="Gene3D" id="1.10.443.10">
    <property type="entry name" value="Intergrase catalytic core"/>
    <property type="match status" value="1"/>
</dbReference>
<dbReference type="NCBIfam" id="NF001399">
    <property type="entry name" value="PRK00283.1"/>
    <property type="match status" value="1"/>
</dbReference>
<dbReference type="SUPFAM" id="SSF47823">
    <property type="entry name" value="lambda integrase-like, N-terminal domain"/>
    <property type="match status" value="1"/>
</dbReference>
<protein>
    <submittedName>
        <fullName evidence="11">Site-specific tyrosine recombinase XerC</fullName>
    </submittedName>
</protein>
<evidence type="ECO:0000256" key="8">
    <source>
        <dbReference type="ARBA" id="ARBA00023306"/>
    </source>
</evidence>
<dbReference type="InterPro" id="IPR044068">
    <property type="entry name" value="CB"/>
</dbReference>